<dbReference type="PANTHER" id="PTHR10627">
    <property type="entry name" value="SCP160"/>
    <property type="match status" value="1"/>
</dbReference>
<evidence type="ECO:0000256" key="2">
    <source>
        <dbReference type="SAM" id="MobiDB-lite"/>
    </source>
</evidence>
<dbReference type="PROSITE" id="PS50105">
    <property type="entry name" value="SAM_DOMAIN"/>
    <property type="match status" value="1"/>
</dbReference>
<proteinExistence type="predicted"/>
<dbReference type="Gene3D" id="1.10.150.50">
    <property type="entry name" value="Transcription Factor, Ets-1"/>
    <property type="match status" value="1"/>
</dbReference>
<dbReference type="RefSeq" id="XP_021299296.1">
    <property type="nucleotide sequence ID" value="XM_021443621.1"/>
</dbReference>
<organism evidence="4 5">
    <name type="scientific">Herrania umbratica</name>
    <dbReference type="NCBI Taxonomy" id="108875"/>
    <lineage>
        <taxon>Eukaryota</taxon>
        <taxon>Viridiplantae</taxon>
        <taxon>Streptophyta</taxon>
        <taxon>Embryophyta</taxon>
        <taxon>Tracheophyta</taxon>
        <taxon>Spermatophyta</taxon>
        <taxon>Magnoliopsida</taxon>
        <taxon>eudicotyledons</taxon>
        <taxon>Gunneridae</taxon>
        <taxon>Pentapetalae</taxon>
        <taxon>rosids</taxon>
        <taxon>malvids</taxon>
        <taxon>Malvales</taxon>
        <taxon>Malvaceae</taxon>
        <taxon>Byttnerioideae</taxon>
        <taxon>Herrania</taxon>
    </lineage>
</organism>
<reference evidence="5" key="1">
    <citation type="submission" date="2025-08" db="UniProtKB">
        <authorList>
            <consortium name="RefSeq"/>
        </authorList>
    </citation>
    <scope>IDENTIFICATION</scope>
    <source>
        <tissue evidence="5">Leaf</tissue>
    </source>
</reference>
<sequence length="296" mass="33442">MEKPRVTITLGDSGKVVKMRDYAMFDHGRMSGRKRFLKNRPRSYGGADKYMSSNKRHRGDGSEWRSGGSRLKGSCLAGKDLRLKLMRKSRTHHFRSVLEDRRKRILEKLSKDIRPPQNLSMHPCRPGPNGIDNLNRITTNCVRDGLHIYSLQTMDGSRGFAEMPQKIPTAPARADLFSSNGIFYPSRVTGIIPLTGNDVTASRVTSVAPMSSIVQRRQHVFLFLGISQDNEPFTVTALLDSLGLGKYAIHFKAEEVDMTALRQMGERDLKELGIPMGPRKKLLAFMPPSRWHLPHM</sequence>
<dbReference type="GeneID" id="110427960"/>
<dbReference type="Proteomes" id="UP000504621">
    <property type="component" value="Unplaced"/>
</dbReference>
<gene>
    <name evidence="5" type="primary">LOC110427960</name>
</gene>
<name>A0A6J1BIL9_9ROSI</name>
<evidence type="ECO:0000313" key="4">
    <source>
        <dbReference type="Proteomes" id="UP000504621"/>
    </source>
</evidence>
<feature type="region of interest" description="Disordered" evidence="2">
    <location>
        <begin position="38"/>
        <end position="69"/>
    </location>
</feature>
<evidence type="ECO:0000259" key="3">
    <source>
        <dbReference type="PROSITE" id="PS50105"/>
    </source>
</evidence>
<dbReference type="OrthoDB" id="76949at2759"/>
<dbReference type="InterPro" id="IPR001660">
    <property type="entry name" value="SAM"/>
</dbReference>
<feature type="domain" description="SAM" evidence="3">
    <location>
        <begin position="234"/>
        <end position="274"/>
    </location>
</feature>
<accession>A0A6J1BIL9</accession>
<dbReference type="SMART" id="SM00454">
    <property type="entry name" value="SAM"/>
    <property type="match status" value="1"/>
</dbReference>
<dbReference type="SUPFAM" id="SSF47769">
    <property type="entry name" value="SAM/Pointed domain"/>
    <property type="match status" value="1"/>
</dbReference>
<dbReference type="InterPro" id="IPR013761">
    <property type="entry name" value="SAM/pointed_sf"/>
</dbReference>
<evidence type="ECO:0000313" key="5">
    <source>
        <dbReference type="RefSeq" id="XP_021299296.1"/>
    </source>
</evidence>
<keyword evidence="4" id="KW-1185">Reference proteome</keyword>
<keyword evidence="1" id="KW-0677">Repeat</keyword>
<dbReference type="PANTHER" id="PTHR10627:SF74">
    <property type="entry name" value="OS08G0526500 PROTEIN"/>
    <property type="match status" value="1"/>
</dbReference>
<evidence type="ECO:0000256" key="1">
    <source>
        <dbReference type="ARBA" id="ARBA00022737"/>
    </source>
</evidence>
<protein>
    <submittedName>
        <fullName evidence="5">Uncharacterized protein LOC110427960 isoform X1</fullName>
    </submittedName>
</protein>
<dbReference type="AlphaFoldDB" id="A0A6J1BIL9"/>
<dbReference type="Pfam" id="PF00536">
    <property type="entry name" value="SAM_1"/>
    <property type="match status" value="1"/>
</dbReference>